<dbReference type="InterPro" id="IPR032185">
    <property type="entry name" value="DUF5017"/>
</dbReference>
<evidence type="ECO:0000313" key="4">
    <source>
        <dbReference type="Proteomes" id="UP000322362"/>
    </source>
</evidence>
<dbReference type="RefSeq" id="WP_148918270.1">
    <property type="nucleotide sequence ID" value="NZ_VTAV01000002.1"/>
</dbReference>
<feature type="signal peptide" evidence="1">
    <location>
        <begin position="1"/>
        <end position="24"/>
    </location>
</feature>
<evidence type="ECO:0000313" key="3">
    <source>
        <dbReference type="EMBL" id="TYR37531.1"/>
    </source>
</evidence>
<dbReference type="Pfam" id="PF16409">
    <property type="entry name" value="DUF5017"/>
    <property type="match status" value="1"/>
</dbReference>
<name>A0A5D4H8Q2_9SPHI</name>
<organism evidence="3 4">
    <name type="scientific">Sphingobacterium phlebotomi</name>
    <dbReference type="NCBI Taxonomy" id="2605433"/>
    <lineage>
        <taxon>Bacteria</taxon>
        <taxon>Pseudomonadati</taxon>
        <taxon>Bacteroidota</taxon>
        <taxon>Sphingobacteriia</taxon>
        <taxon>Sphingobacteriales</taxon>
        <taxon>Sphingobacteriaceae</taxon>
        <taxon>Sphingobacterium</taxon>
    </lineage>
</organism>
<proteinExistence type="predicted"/>
<reference evidence="3 4" key="1">
    <citation type="submission" date="2019-08" db="EMBL/GenBank/DDBJ databases">
        <title>Phlebobacter frassis gen. nov. sp. nov., a new member of family Sphingobacteriaceae isolated from sand fly rearing media.</title>
        <authorList>
            <person name="Kakumanu M.L."/>
            <person name="Marayati B.F."/>
            <person name="Wada-Katsumata A."/>
            <person name="Wasserberg G."/>
            <person name="Schal C."/>
            <person name="Apperson C.S."/>
            <person name="Ponnusamy L."/>
        </authorList>
    </citation>
    <scope>NUCLEOTIDE SEQUENCE [LARGE SCALE GENOMIC DNA]</scope>
    <source>
        <strain evidence="3 4">SSI9</strain>
    </source>
</reference>
<evidence type="ECO:0000259" key="2">
    <source>
        <dbReference type="Pfam" id="PF16409"/>
    </source>
</evidence>
<comment type="caution">
    <text evidence="3">The sequence shown here is derived from an EMBL/GenBank/DDBJ whole genome shotgun (WGS) entry which is preliminary data.</text>
</comment>
<gene>
    <name evidence="3" type="ORF">FXV77_05875</name>
</gene>
<evidence type="ECO:0000256" key="1">
    <source>
        <dbReference type="SAM" id="SignalP"/>
    </source>
</evidence>
<dbReference type="PROSITE" id="PS51257">
    <property type="entry name" value="PROKAR_LIPOPROTEIN"/>
    <property type="match status" value="1"/>
</dbReference>
<feature type="chain" id="PRO_5022970537" evidence="1">
    <location>
        <begin position="25"/>
        <end position="328"/>
    </location>
</feature>
<dbReference type="EMBL" id="VTAV01000002">
    <property type="protein sequence ID" value="TYR37531.1"/>
    <property type="molecule type" value="Genomic_DNA"/>
</dbReference>
<sequence>MKHVMKYFLLLCFCGIIISCNEKAEDIKPVDDDGSEHIEREPLDFQAEIEQGATFKVGDTVVFILAGNAHMVSFYAGTFGNAYDYHDQDRFYDVMPMLSFESAKSAGNNPDCATLYYSDEFDGNYTYENVKSVNWKPITDRFELSPLPEEAGLINTFSGEVNISDTFSSDTPIYFAWHCTTDAASQRTQFRVQNFTLRGVVEDNPSLSSTLYTQVATGFQWLLNDAAASQGSNLPSVSSTQLLWNGIFNNLSGTYKEGYAVSVPLELPQFNAGKDKPTVLLPMNDNTWSNHTFVYDKPGEYEVVFIGAYLDAGDQPEIIKKLTVKIEE</sequence>
<dbReference type="AlphaFoldDB" id="A0A5D4H8Q2"/>
<keyword evidence="4" id="KW-1185">Reference proteome</keyword>
<keyword evidence="1" id="KW-0732">Signal</keyword>
<dbReference type="Proteomes" id="UP000322362">
    <property type="component" value="Unassembled WGS sequence"/>
</dbReference>
<protein>
    <submittedName>
        <fullName evidence="3">DUF5017 domain-containing protein</fullName>
    </submittedName>
</protein>
<feature type="domain" description="DUF5017" evidence="2">
    <location>
        <begin position="41"/>
        <end position="207"/>
    </location>
</feature>
<accession>A0A5D4H8Q2</accession>